<dbReference type="AlphaFoldDB" id="A0AAV5AQ81"/>
<dbReference type="InterPro" id="IPR035959">
    <property type="entry name" value="RutC-like_sf"/>
</dbReference>
<evidence type="ECO:0000256" key="1">
    <source>
        <dbReference type="ARBA" id="ARBA00010552"/>
    </source>
</evidence>
<evidence type="ECO:0000313" key="2">
    <source>
        <dbReference type="EMBL" id="GJM49422.1"/>
    </source>
</evidence>
<dbReference type="NCBIfam" id="TIGR00004">
    <property type="entry name" value="Rid family detoxifying hydrolase"/>
    <property type="match status" value="1"/>
</dbReference>
<evidence type="ECO:0000313" key="3">
    <source>
        <dbReference type="EMBL" id="GJM52572.1"/>
    </source>
</evidence>
<accession>A0AAV5AQ81</accession>
<evidence type="ECO:0000313" key="4">
    <source>
        <dbReference type="Proteomes" id="UP001207736"/>
    </source>
</evidence>
<dbReference type="PANTHER" id="PTHR11803">
    <property type="entry name" value="2-IMINOBUTANOATE/2-IMINOPROPANOATE DEAMINASE RIDA"/>
    <property type="match status" value="1"/>
</dbReference>
<proteinExistence type="inferred from homology"/>
<dbReference type="Proteomes" id="UP001207736">
    <property type="component" value="Unassembled WGS sequence"/>
</dbReference>
<dbReference type="FunFam" id="3.30.1330.40:FF:000001">
    <property type="entry name" value="L-PSP family endoribonuclease"/>
    <property type="match status" value="1"/>
</dbReference>
<organism evidence="2 4">
    <name type="scientific">Capnocytophaga catalasegens</name>
    <dbReference type="NCBI Taxonomy" id="1004260"/>
    <lineage>
        <taxon>Bacteria</taxon>
        <taxon>Pseudomonadati</taxon>
        <taxon>Bacteroidota</taxon>
        <taxon>Flavobacteriia</taxon>
        <taxon>Flavobacteriales</taxon>
        <taxon>Flavobacteriaceae</taxon>
        <taxon>Capnocytophaga</taxon>
    </lineage>
</organism>
<dbReference type="Pfam" id="PF01042">
    <property type="entry name" value="Ribonuc_L-PSP"/>
    <property type="match status" value="1"/>
</dbReference>
<dbReference type="InterPro" id="IPR006175">
    <property type="entry name" value="YjgF/YER057c/UK114"/>
</dbReference>
<dbReference type="Proteomes" id="UP001208692">
    <property type="component" value="Unassembled WGS sequence"/>
</dbReference>
<dbReference type="GO" id="GO:0005829">
    <property type="term" value="C:cytosol"/>
    <property type="evidence" value="ECO:0007669"/>
    <property type="project" value="TreeGrafter"/>
</dbReference>
<evidence type="ECO:0000313" key="5">
    <source>
        <dbReference type="Proteomes" id="UP001208692"/>
    </source>
</evidence>
<dbReference type="Gene3D" id="3.30.1330.40">
    <property type="entry name" value="RutC-like"/>
    <property type="match status" value="1"/>
</dbReference>
<sequence length="126" mass="13703">MKKIILTPNAPAPIGPYSQAILVDKTLYVSGQIPVVPSTGEVIIGIEAETQQVMENLQAILKEAGMTFDNVVKTTILLSDIGTFAKVNEIYGKFFKNEIAPARETYQVAHLPKSVNIEISCVAVKE</sequence>
<reference evidence="2 5" key="1">
    <citation type="submission" date="2021-11" db="EMBL/GenBank/DDBJ databases">
        <title>Draft genome sequence of Capnocytophaga sp. strain KC07075 isolated from cat oral cavity.</title>
        <authorList>
            <person name="Suzuki M."/>
            <person name="Imaoka K."/>
            <person name="Kimura M."/>
            <person name="Morikawa S."/>
            <person name="Maeda K."/>
        </authorList>
    </citation>
    <scope>NUCLEOTIDE SEQUENCE</scope>
    <source>
        <strain evidence="2">KC07075</strain>
        <strain evidence="3 5">KC07079</strain>
    </source>
</reference>
<dbReference type="EMBL" id="BQKB01000013">
    <property type="protein sequence ID" value="GJM52572.1"/>
    <property type="molecule type" value="Genomic_DNA"/>
</dbReference>
<dbReference type="InterPro" id="IPR006056">
    <property type="entry name" value="RidA"/>
</dbReference>
<name>A0AAV5AQ81_9FLAO</name>
<dbReference type="SUPFAM" id="SSF55298">
    <property type="entry name" value="YjgF-like"/>
    <property type="match status" value="1"/>
</dbReference>
<dbReference type="EMBL" id="BQKA01000006">
    <property type="protein sequence ID" value="GJM49422.1"/>
    <property type="molecule type" value="Genomic_DNA"/>
</dbReference>
<dbReference type="CDD" id="cd00448">
    <property type="entry name" value="YjgF_YER057c_UK114_family"/>
    <property type="match status" value="1"/>
</dbReference>
<dbReference type="PANTHER" id="PTHR11803:SF58">
    <property type="entry name" value="PROTEIN HMF1-RELATED"/>
    <property type="match status" value="1"/>
</dbReference>
<gene>
    <name evidence="2" type="primary">yjgF</name>
    <name evidence="2" type="ORF">RCZ15_03970</name>
    <name evidence="3" type="ORF">RCZ16_08890</name>
</gene>
<comment type="caution">
    <text evidence="2">The sequence shown here is derived from an EMBL/GenBank/DDBJ whole genome shotgun (WGS) entry which is preliminary data.</text>
</comment>
<dbReference type="GO" id="GO:0019239">
    <property type="term" value="F:deaminase activity"/>
    <property type="evidence" value="ECO:0007669"/>
    <property type="project" value="TreeGrafter"/>
</dbReference>
<keyword evidence="5" id="KW-1185">Reference proteome</keyword>
<comment type="similarity">
    <text evidence="1">Belongs to the RutC family.</text>
</comment>
<protein>
    <submittedName>
        <fullName evidence="2">Reactive intermediate/imine deaminase</fullName>
    </submittedName>
</protein>
<dbReference type="RefSeq" id="WP_264846016.1">
    <property type="nucleotide sequence ID" value="NZ_BPMA01000016.1"/>
</dbReference>